<evidence type="ECO:0000256" key="2">
    <source>
        <dbReference type="SAM" id="MobiDB-lite"/>
    </source>
</evidence>
<feature type="compositionally biased region" description="Low complexity" evidence="2">
    <location>
        <begin position="820"/>
        <end position="839"/>
    </location>
</feature>
<dbReference type="EMBL" id="BLLK01000038">
    <property type="protein sequence ID" value="GFH49685.1"/>
    <property type="molecule type" value="Genomic_DNA"/>
</dbReference>
<feature type="compositionally biased region" description="Polar residues" evidence="2">
    <location>
        <begin position="767"/>
        <end position="785"/>
    </location>
</feature>
<feature type="compositionally biased region" description="Basic residues" evidence="2">
    <location>
        <begin position="527"/>
        <end position="540"/>
    </location>
</feature>
<dbReference type="Proteomes" id="UP001054902">
    <property type="component" value="Unassembled WGS sequence"/>
</dbReference>
<dbReference type="InterPro" id="IPR020843">
    <property type="entry name" value="ER"/>
</dbReference>
<feature type="region of interest" description="Disordered" evidence="2">
    <location>
        <begin position="487"/>
        <end position="1014"/>
    </location>
</feature>
<proteinExistence type="predicted"/>
<comment type="caution">
    <text evidence="4">The sequence shown here is derived from an EMBL/GenBank/DDBJ whole genome shotgun (WGS) entry which is preliminary data.</text>
</comment>
<dbReference type="SUPFAM" id="SSF50129">
    <property type="entry name" value="GroES-like"/>
    <property type="match status" value="1"/>
</dbReference>
<feature type="compositionally biased region" description="Basic residues" evidence="2">
    <location>
        <begin position="802"/>
        <end position="819"/>
    </location>
</feature>
<feature type="region of interest" description="Disordered" evidence="2">
    <location>
        <begin position="1"/>
        <end position="68"/>
    </location>
</feature>
<sequence length="1014" mass="113439">MPTSYSSRRYQYGGDDSSEEKYYHHTSQKAMVTDTRSSYRHRPSSTRSAHRSSKYGTERSSRGRESTSRYLENAVAAIEEFGEVSALKLYNFKDKRRTPEKLKRNVVIQIEASTVSTTDVLLRRDLWHQEIKHPCKMGCDLVGRIINVGSKVEDVKIGDRVCAVGLGIGGNAKYAILPESRVFCCPEDIHPTKVACLARNYMAAYQCLHRAGGRKIKPGDKVLVIGGSGALGQALIQLAIAAGADEVFATGKGSSARRIIENLGAQHLGRKPGEWLPYVKGEMDVVVDSVCQDEYFSSHRALKRGGKLVCVGATAVAKKSTNWNSGLEPDKRFDIVKLASELKGTSFYDVFSSLEMKRDVYRKDLFRLFHLCRNHEITPKVAFCIPLEELSNAQLELEAGGIDGSIVCLPFGPEGKKLNQRESRDDLITEYEGGIDLRESLIGGQTTSLYGKVMKDGTFKVLSKNKEGYNDFDDDMYSRAGDLQRTPSLKRVDSTPFGFQSDMEKSYRGGFTDDDDESRYSTYSGRSGRHRERNRSRTRVHTALDDDDRSTHSRSRRSSSRRNMFQDDDDVRSVGSMSRGPASIMRTGSRRNLQAGPDDTGIKRSASILRNGSSRPSRTLSRGDSQRYDQNLARSASRDPGLRRSASRDAGLRRSASRDAGLRRSASRDYSNRNHESSSRQRGSSRTRSSSRDVHSGSNNRSRSRGTSSRSVQRGRTRSRSMDSSRDRSPSGESVYSQRSMRSTQTADSEFTKDSVYSRDEHDDVSVAQSVATNNSEFTTDTARSNRSRRMKREEVAEEKPKKRKSLFARIRSRSKSKTRTASVSAKPKSVLKSDSSKNLKSKVPSRNRQEKSKSRSKSSKESKSPPERESSKRHSSGRRESERSPRRSHRSKKHEDADSYYEEEEVRSVVLLKGASEEISDGEDSMLREVPIRRPPPPTPPAHARRKARSSSKNRPELSRSPSKSALRSSSRGASSRSSSRGASPRSSRPSSSHNRSSRSSSRNRSSSSRKYR</sequence>
<dbReference type="SMART" id="SM00829">
    <property type="entry name" value="PKS_ER"/>
    <property type="match status" value="1"/>
</dbReference>
<keyword evidence="5" id="KW-1185">Reference proteome</keyword>
<feature type="compositionally biased region" description="Basic and acidic residues" evidence="2">
    <location>
        <begin position="56"/>
        <end position="67"/>
    </location>
</feature>
<evidence type="ECO:0000256" key="1">
    <source>
        <dbReference type="ARBA" id="ARBA00023002"/>
    </source>
</evidence>
<feature type="compositionally biased region" description="Low complexity" evidence="2">
    <location>
        <begin position="696"/>
        <end position="712"/>
    </location>
</feature>
<feature type="compositionally biased region" description="Polar residues" evidence="2">
    <location>
        <begin position="734"/>
        <end position="749"/>
    </location>
</feature>
<feature type="compositionally biased region" description="Basic and acidic residues" evidence="2">
    <location>
        <begin position="848"/>
        <end position="886"/>
    </location>
</feature>
<feature type="compositionally biased region" description="Low complexity" evidence="2">
    <location>
        <begin position="960"/>
        <end position="1008"/>
    </location>
</feature>
<dbReference type="AlphaFoldDB" id="A0AAD3H452"/>
<accession>A0AAD3H452</accession>
<dbReference type="Pfam" id="PF08240">
    <property type="entry name" value="ADH_N"/>
    <property type="match status" value="1"/>
</dbReference>
<dbReference type="PANTHER" id="PTHR43189:SF1">
    <property type="entry name" value="ZINC-TYPE ALCOHOL DEHYDROGENASE-LIKE PROTEIN C1198.01"/>
    <property type="match status" value="1"/>
</dbReference>
<organism evidence="4 5">
    <name type="scientific">Chaetoceros tenuissimus</name>
    <dbReference type="NCBI Taxonomy" id="426638"/>
    <lineage>
        <taxon>Eukaryota</taxon>
        <taxon>Sar</taxon>
        <taxon>Stramenopiles</taxon>
        <taxon>Ochrophyta</taxon>
        <taxon>Bacillariophyta</taxon>
        <taxon>Coscinodiscophyceae</taxon>
        <taxon>Chaetocerotophycidae</taxon>
        <taxon>Chaetocerotales</taxon>
        <taxon>Chaetocerotaceae</taxon>
        <taxon>Chaetoceros</taxon>
    </lineage>
</organism>
<feature type="compositionally biased region" description="Basic and acidic residues" evidence="2">
    <location>
        <begin position="720"/>
        <end position="730"/>
    </location>
</feature>
<feature type="compositionally biased region" description="Basic residues" evidence="2">
    <location>
        <begin position="944"/>
        <end position="953"/>
    </location>
</feature>
<evidence type="ECO:0000313" key="5">
    <source>
        <dbReference type="Proteomes" id="UP001054902"/>
    </source>
</evidence>
<feature type="compositionally biased region" description="Basic and acidic residues" evidence="2">
    <location>
        <begin position="750"/>
        <end position="765"/>
    </location>
</feature>
<dbReference type="InterPro" id="IPR036291">
    <property type="entry name" value="NAD(P)-bd_dom_sf"/>
</dbReference>
<dbReference type="Gene3D" id="3.40.50.720">
    <property type="entry name" value="NAD(P)-binding Rossmann-like Domain"/>
    <property type="match status" value="1"/>
</dbReference>
<dbReference type="Gene3D" id="3.90.180.10">
    <property type="entry name" value="Medium-chain alcohol dehydrogenases, catalytic domain"/>
    <property type="match status" value="1"/>
</dbReference>
<dbReference type="GO" id="GO:0016491">
    <property type="term" value="F:oxidoreductase activity"/>
    <property type="evidence" value="ECO:0007669"/>
    <property type="project" value="UniProtKB-KW"/>
</dbReference>
<dbReference type="SUPFAM" id="SSF51735">
    <property type="entry name" value="NAD(P)-binding Rossmann-fold domains"/>
    <property type="match status" value="1"/>
</dbReference>
<evidence type="ECO:0000259" key="3">
    <source>
        <dbReference type="SMART" id="SM00829"/>
    </source>
</evidence>
<reference evidence="4 5" key="1">
    <citation type="journal article" date="2021" name="Sci. Rep.">
        <title>The genome of the diatom Chaetoceros tenuissimus carries an ancient integrated fragment of an extant virus.</title>
        <authorList>
            <person name="Hongo Y."/>
            <person name="Kimura K."/>
            <person name="Takaki Y."/>
            <person name="Yoshida Y."/>
            <person name="Baba S."/>
            <person name="Kobayashi G."/>
            <person name="Nagasaki K."/>
            <person name="Hano T."/>
            <person name="Tomaru Y."/>
        </authorList>
    </citation>
    <scope>NUCLEOTIDE SEQUENCE [LARGE SCALE GENOMIC DNA]</scope>
    <source>
        <strain evidence="4 5">NIES-3715</strain>
    </source>
</reference>
<evidence type="ECO:0000313" key="4">
    <source>
        <dbReference type="EMBL" id="GFH49685.1"/>
    </source>
</evidence>
<dbReference type="InterPro" id="IPR013149">
    <property type="entry name" value="ADH-like_C"/>
</dbReference>
<feature type="compositionally biased region" description="Polar residues" evidence="2">
    <location>
        <begin position="608"/>
        <end position="634"/>
    </location>
</feature>
<gene>
    <name evidence="4" type="ORF">CTEN210_06161</name>
</gene>
<feature type="compositionally biased region" description="Basic and acidic residues" evidence="2">
    <location>
        <begin position="792"/>
        <end position="801"/>
    </location>
</feature>
<feature type="compositionally biased region" description="Basic and acidic residues" evidence="2">
    <location>
        <begin position="636"/>
        <end position="679"/>
    </location>
</feature>
<dbReference type="PANTHER" id="PTHR43189">
    <property type="entry name" value="ZINC-TYPE ALCOHOL DEHYDROGENASE-LIKE PROTEIN C1198.01-RELATED"/>
    <property type="match status" value="1"/>
</dbReference>
<keyword evidence="1" id="KW-0560">Oxidoreductase</keyword>
<feature type="domain" description="Enoyl reductase (ER)" evidence="3">
    <location>
        <begin position="82"/>
        <end position="408"/>
    </location>
</feature>
<feature type="compositionally biased region" description="Basic residues" evidence="2">
    <location>
        <begin position="38"/>
        <end position="53"/>
    </location>
</feature>
<dbReference type="Pfam" id="PF00107">
    <property type="entry name" value="ADH_zinc_N"/>
    <property type="match status" value="1"/>
</dbReference>
<dbReference type="InterPro" id="IPR011032">
    <property type="entry name" value="GroES-like_sf"/>
</dbReference>
<name>A0AAD3H452_9STRA</name>
<dbReference type="InterPro" id="IPR013154">
    <property type="entry name" value="ADH-like_N"/>
</dbReference>
<protein>
    <recommendedName>
        <fullName evidence="3">Enoyl reductase (ER) domain-containing protein</fullName>
    </recommendedName>
</protein>